<proteinExistence type="predicted"/>
<accession>A0A831W2J9</accession>
<gene>
    <name evidence="1" type="ORF">ENI96_04420</name>
</gene>
<comment type="caution">
    <text evidence="1">The sequence shown here is derived from an EMBL/GenBank/DDBJ whole genome shotgun (WGS) entry which is preliminary data.</text>
</comment>
<evidence type="ECO:0000313" key="1">
    <source>
        <dbReference type="EMBL" id="HEB95659.1"/>
    </source>
</evidence>
<dbReference type="EMBL" id="DRKP01000052">
    <property type="protein sequence ID" value="HEB95659.1"/>
    <property type="molecule type" value="Genomic_DNA"/>
</dbReference>
<dbReference type="AlphaFoldDB" id="A0A831W2J9"/>
<organism evidence="1">
    <name type="scientific">Sedimenticola thiotaurini</name>
    <dbReference type="NCBI Taxonomy" id="1543721"/>
    <lineage>
        <taxon>Bacteria</taxon>
        <taxon>Pseudomonadati</taxon>
        <taxon>Pseudomonadota</taxon>
        <taxon>Gammaproteobacteria</taxon>
        <taxon>Chromatiales</taxon>
        <taxon>Sedimenticolaceae</taxon>
        <taxon>Sedimenticola</taxon>
    </lineage>
</organism>
<reference evidence="1" key="1">
    <citation type="journal article" date="2020" name="mSystems">
        <title>Genome- and Community-Level Interaction Insights into Carbon Utilization and Element Cycling Functions of Hydrothermarchaeota in Hydrothermal Sediment.</title>
        <authorList>
            <person name="Zhou Z."/>
            <person name="Liu Y."/>
            <person name="Xu W."/>
            <person name="Pan J."/>
            <person name="Luo Z.H."/>
            <person name="Li M."/>
        </authorList>
    </citation>
    <scope>NUCLEOTIDE SEQUENCE [LARGE SCALE GENOMIC DNA]</scope>
    <source>
        <strain evidence="1">HyVt-443</strain>
    </source>
</reference>
<protein>
    <submittedName>
        <fullName evidence="1">Uncharacterized protein</fullName>
    </submittedName>
</protein>
<dbReference type="Proteomes" id="UP000886251">
    <property type="component" value="Unassembled WGS sequence"/>
</dbReference>
<sequence>MDQDAYHRTYREINDRYCLYEKAILAGKCSCSQASRFYLAERVGVHCGSDEGQARCETFLQLLRHHTRFTLKLTADSGALPHAKALRLQAGGINGLHLALYPERELPQPVADVYRLLLLAQRQYRELERLPYPEIIKQVAAFRGRERRSRR</sequence>
<name>A0A831W2J9_9GAMM</name>